<name>A0A173WVX8_9BACE</name>
<evidence type="ECO:0000256" key="4">
    <source>
        <dbReference type="PROSITE-ProRule" id="PRU01240"/>
    </source>
</evidence>
<protein>
    <submittedName>
        <fullName evidence="7">Protease</fullName>
        <ecNumber evidence="7">3.4.21.-</ecNumber>
    </submittedName>
</protein>
<dbReference type="PROSITE" id="PS51892">
    <property type="entry name" value="SUBTILASE"/>
    <property type="match status" value="1"/>
</dbReference>
<dbReference type="PRINTS" id="PR00723">
    <property type="entry name" value="SUBTILISIN"/>
</dbReference>
<dbReference type="GO" id="GO:0016020">
    <property type="term" value="C:membrane"/>
    <property type="evidence" value="ECO:0007669"/>
    <property type="project" value="TreeGrafter"/>
</dbReference>
<feature type="signal peptide" evidence="5">
    <location>
        <begin position="1"/>
        <end position="20"/>
    </location>
</feature>
<dbReference type="Pfam" id="PF00082">
    <property type="entry name" value="Peptidase_S8"/>
    <property type="match status" value="1"/>
</dbReference>
<evidence type="ECO:0000313" key="8">
    <source>
        <dbReference type="Proteomes" id="UP000095517"/>
    </source>
</evidence>
<evidence type="ECO:0000256" key="3">
    <source>
        <dbReference type="ARBA" id="ARBA00022825"/>
    </source>
</evidence>
<dbReference type="EMBL" id="CYZH01000001">
    <property type="protein sequence ID" value="CUN43494.1"/>
    <property type="molecule type" value="Genomic_DNA"/>
</dbReference>
<evidence type="ECO:0000256" key="1">
    <source>
        <dbReference type="ARBA" id="ARBA00022670"/>
    </source>
</evidence>
<dbReference type="SUPFAM" id="SSF52743">
    <property type="entry name" value="Subtilisin-like"/>
    <property type="match status" value="1"/>
</dbReference>
<dbReference type="PANTHER" id="PTHR42884">
    <property type="entry name" value="PROPROTEIN CONVERTASE SUBTILISIN/KEXIN-RELATED"/>
    <property type="match status" value="1"/>
</dbReference>
<evidence type="ECO:0000313" key="7">
    <source>
        <dbReference type="EMBL" id="CUN43494.1"/>
    </source>
</evidence>
<keyword evidence="2 4" id="KW-0378">Hydrolase</keyword>
<accession>A0A173WVX8</accession>
<dbReference type="InterPro" id="IPR015500">
    <property type="entry name" value="Peptidase_S8_subtilisin-rel"/>
</dbReference>
<dbReference type="PANTHER" id="PTHR42884:SF14">
    <property type="entry name" value="NEUROENDOCRINE CONVERTASE 1"/>
    <property type="match status" value="1"/>
</dbReference>
<dbReference type="STRING" id="338188.ERS852397_00215"/>
<dbReference type="InterPro" id="IPR023828">
    <property type="entry name" value="Peptidase_S8_Ser-AS"/>
</dbReference>
<sequence length="686" mass="74428">MKRIYIYVITAFALLAGACSDNNLNDDAPVVPATPDIVIPEGAAEGELLIKFVPEMTEILDRTMKTRAAGASTRSGIPSTDEVLSILGAYDFERVFPVDSRTEEKSREAGLHLWYLVRFDKNTDLKEAMERLSGLGEISKLQINPAIQRAYNPKKKPVPVSEAALNRMRTRAAADNGFKFNDALLPHQWGYINRGAYDFATENAPAIVGSDVNCEEAWELCTGDPEIIVAVLDEGVMYTHEDLTANMWVNEKEQVGSDQDNDGNGYKGDRYGYNFVKDNGNISWQAAEDTGHGTHVAGTIAAVNGNNKGVCGIAGGDGTKKGVRIMSCQVFDGDGQVRMVNEARAIKYAADNGAVILQCSWGYNSAYSNPMQGYIPGPATDEEWAKSYPLEKEALDYFIHNAGSPNGVIEGGLAIFASGNEYSYMSSYPAAYEGCISVASIAADYTPSSFSNYGAEVDFCAPGGDSEYHCVPGEDTDGNDVSIAQGMILSTLVVEGKQAYGYNEGTSMACPHVSGVAALGLSYALQQRRHFKAQEFINLMKQTAREVDSYYKGYKTYYYLHNSPGWSATKMDLPSYRGKMGKLVDAGALLRAIAGSGSDMKIPNLYVGTGKTVKIDLRRYFLNGEELTYECTINDTSKAVATFEGTVMTVKGVVTGMTNATLKTSGGKEQSFTITIRNNANDNGWM</sequence>
<dbReference type="PROSITE" id="PS51257">
    <property type="entry name" value="PROKAR_LIPOPROTEIN"/>
    <property type="match status" value="1"/>
</dbReference>
<feature type="active site" description="Charge relay system" evidence="4">
    <location>
        <position position="292"/>
    </location>
</feature>
<dbReference type="GO" id="GO:0004252">
    <property type="term" value="F:serine-type endopeptidase activity"/>
    <property type="evidence" value="ECO:0007669"/>
    <property type="project" value="UniProtKB-UniRule"/>
</dbReference>
<reference evidence="7 8" key="1">
    <citation type="submission" date="2015-09" db="EMBL/GenBank/DDBJ databases">
        <authorList>
            <consortium name="Pathogen Informatics"/>
        </authorList>
    </citation>
    <scope>NUCLEOTIDE SEQUENCE [LARGE SCALE GENOMIC DNA]</scope>
    <source>
        <strain evidence="7 8">2789STDY5608840</strain>
    </source>
</reference>
<organism evidence="7 8">
    <name type="scientific">Bacteroides finegoldii</name>
    <dbReference type="NCBI Taxonomy" id="338188"/>
    <lineage>
        <taxon>Bacteria</taxon>
        <taxon>Pseudomonadati</taxon>
        <taxon>Bacteroidota</taxon>
        <taxon>Bacteroidia</taxon>
        <taxon>Bacteroidales</taxon>
        <taxon>Bacteroidaceae</taxon>
        <taxon>Bacteroides</taxon>
    </lineage>
</organism>
<dbReference type="RefSeq" id="WP_055278257.1">
    <property type="nucleotide sequence ID" value="NZ_CABIXA010000001.1"/>
</dbReference>
<feature type="active site" description="Charge relay system" evidence="4">
    <location>
        <position position="507"/>
    </location>
</feature>
<evidence type="ECO:0000256" key="2">
    <source>
        <dbReference type="ARBA" id="ARBA00022801"/>
    </source>
</evidence>
<dbReference type="InterPro" id="IPR036852">
    <property type="entry name" value="Peptidase_S8/S53_dom_sf"/>
</dbReference>
<gene>
    <name evidence="7" type="ORF">ERS852397_00215</name>
</gene>
<proteinExistence type="inferred from homology"/>
<dbReference type="Gene3D" id="3.40.50.200">
    <property type="entry name" value="Peptidase S8/S53 domain"/>
    <property type="match status" value="1"/>
</dbReference>
<dbReference type="InterPro" id="IPR022398">
    <property type="entry name" value="Peptidase_S8_His-AS"/>
</dbReference>
<keyword evidence="5" id="KW-0732">Signal</keyword>
<keyword evidence="1 4" id="KW-0645">Protease</keyword>
<feature type="domain" description="Peptidase S8/S53" evidence="6">
    <location>
        <begin position="226"/>
        <end position="545"/>
    </location>
</feature>
<feature type="chain" id="PRO_5008014954" evidence="5">
    <location>
        <begin position="21"/>
        <end position="686"/>
    </location>
</feature>
<dbReference type="GO" id="GO:0016485">
    <property type="term" value="P:protein processing"/>
    <property type="evidence" value="ECO:0007669"/>
    <property type="project" value="TreeGrafter"/>
</dbReference>
<evidence type="ECO:0000259" key="6">
    <source>
        <dbReference type="Pfam" id="PF00082"/>
    </source>
</evidence>
<evidence type="ECO:0000256" key="5">
    <source>
        <dbReference type="SAM" id="SignalP"/>
    </source>
</evidence>
<dbReference type="EC" id="3.4.21.-" evidence="7"/>
<comment type="similarity">
    <text evidence="4">Belongs to the peptidase S8 family.</text>
</comment>
<feature type="active site" description="Charge relay system" evidence="4">
    <location>
        <position position="233"/>
    </location>
</feature>
<dbReference type="Proteomes" id="UP000095517">
    <property type="component" value="Unassembled WGS sequence"/>
</dbReference>
<dbReference type="PROSITE" id="PS00137">
    <property type="entry name" value="SUBTILASE_HIS"/>
    <property type="match status" value="1"/>
</dbReference>
<dbReference type="InterPro" id="IPR000209">
    <property type="entry name" value="Peptidase_S8/S53_dom"/>
</dbReference>
<keyword evidence="3 4" id="KW-0720">Serine protease</keyword>
<dbReference type="PROSITE" id="PS00138">
    <property type="entry name" value="SUBTILASE_SER"/>
    <property type="match status" value="1"/>
</dbReference>
<dbReference type="AlphaFoldDB" id="A0A173WVX8"/>